<evidence type="ECO:0000313" key="1">
    <source>
        <dbReference type="EMBL" id="KTD15013.1"/>
    </source>
</evidence>
<dbReference type="EMBL" id="LNYH01000147">
    <property type="protein sequence ID" value="KTD15013.1"/>
    <property type="molecule type" value="Genomic_DNA"/>
</dbReference>
<dbReference type="Proteomes" id="UP000054761">
    <property type="component" value="Unassembled WGS sequence"/>
</dbReference>
<sequence length="2733" mass="318503">MVDFCKLFAKKDAEACREQIGYLRATLPDEVMAWEEVLISLTCAVEQEFSPESMSAVLDELPFNICKAFFKRLTSSAELSPECMKTMVAFILEKEELRNDDCNELISILLLSPFPIAANDLNALIARVNPQKLGDILLELHQQSSDLIFDSQKDRSSQKINRHYQLKYEVLLTALCIHASNPDFKLSLLINDNPFLANLIIINRLRHVENESQRQKIIEDLFKQNTRYDWQDGVFKKMVLPELAKVLAKADSDKSIELFSKYIKLKHDRHPTIKDRIHLLDECYQINGSVDFINRCIQAADTDNNFLINFLTNSKLNDSKLNIKLLENIPQENLPDFVGHMLAMNHIAVQQRAYSFLFENFIFVFCQRIKKANEPFSELMALAKAAERLPEPAIEQLVKEVTQQVAGDLLLQSYWLTAALQIFPNKKSLLPYCCAFLCNFWKKSELLLPLLQNLSSEDLVMLYTLMVQEKAPAPSYDIFKTLFSESDRHPQLFYLLLNTPAIHQELLNDLIQKLDDKNLLTLIDELLNKSEENSEFKNTLHQVLLLFCRRLPLSKDKKENIHQWTEQPFTPILAQNILEDPDCVYELSLTDSTLWSWVSWTSISAALALRIDRILNATLLSSTDIKKVAFIWLSHFRQSPDKLILIFNHLEQTGGNRDEIGRVNYASLKKSCWNLLKKDNKYTDEYFKVFIKQLKQPQTFDPILCQLATQDSLQDNPAQGARLLALTQSPLPSDISNEALLPLLIHSVHEETLGNWQKAKQLLDERSVSENVLFIRQLLNAVEKAHFNPILVSKAYDLILNSRYFETVFVQLSEHHWHWFFRHTPLELLNSSFPYWFDLLIQYPHKESLNIGRLLILLPEKDGLIEQILSKEFFQSPEGMASLFAELAEENDGIWLFVHLHQNISRFDLQWRKQFIKQTLNLIHSRAVNPPAVHVLNVFLLMMVEQLSPRRSEDSKLMSKQLQLFGSLIDHAEEASQQDECRRLMLNLLTRFCYQDVHWAKQLLPTDSFTNLMTGWLKNLNFERLPHLLHQHPLTQLLMDNITGPFQAELRSNVDFQQFIMQLLISPPASMNIDQFLMLSEHLPHEQKIVLAKKICLDAHYYPVQVVALPILANYLTVKEFYLLYHEKKEDPLILKTLLSHKNGLTGLNKTEKAELITAITSGEQLLRILNGNSPPEIRIALVEEIFAYCNYDEKKLSELLFRWSVNHLSLAALANFTVKQENKRILNRIISQKTYYREFIENYLSRPALDMALTPGSYLYDFLAEAIIHPERGHLCSTAFLTQLPSELIREALTQQFQLSRNWQNLARLLKPFENSENVVIKSLVAARWHHQLLLYNALLDVLIYYSEAEPSVQEQIKESRLYQEVRFPLTFDIDLSNQLLLWLEDYIERLQPVAPEHCQAIRQILERYQQKLDIIGNYTSSYLYHCFEPCSPKRRIQVKENQQLLLNAYSYYFDEESTSKSESMEHQFHQILYTALTDRHLSKDVTFYQFLFDQILISPLSAKIEERYLKAYLQSLSPEKAYKAIRLFQQKQLFFQTALQVMSFLRNQKSMKDVLTHLSGFDAGKLQKLSEVARALNLIFLSDVLQLAVDVKKISNSSQFEPEKLLPIVMDNGLNIEWLLADVERFDACEEFLAYRCKQLSRLAFSYARDEKNRQRLSCLLQGFPQCFTKELVTNCLNSYRALFTRKGNKTEFLNLISQFLLKEGSETKYIIHHLHSDLVEYILAEALKNPENHQTLLQLFINSNYKTLCQQQLQKQLETLCYQNNIETMTSLRQMNTVIFSKLSSHTSKQIIAILRLLLMSHPEEDAEILMNTEFASESILEKQAFIADVSVFHQLARLKKEHSASTDENNLDIALHWLKSQCSEAPISYRLTMNMLSLDMFLLKKPGQYPLIQYYWLTWSAELDDSPQLLINGFMAWLSQITEFSSEHTQELQRLLQYISDQGLMKPLCEGVEQMGEFNLQQLHWFCQSLTCIEGFNSEYISHLVKIALQSGPWSVMFANKDDSYAFIRQALNKPECIQQLASSEDARIDFLQRLAKEAFPFQTILQLLQESEDKKLRSLLIIHLLGRDDYLKALAEPSFIKKLSTEKRQKPRLQALLQQIDPHQLTPAIISQLSPEATVGLLCSVRYFHVWNKTQLNALIERYPEPAVIDYWLAHFTHMPNAMQILSYITEIAHTYFFSYLNKLDTHLKKELITRLIHHADLFATSINKESFLRHCDETHLRHAIQLYINGQNSPVLKNFIHSMYHRFKKNKSSFSNEIIPWLLTLSADKDFADLKKETAHLMNQYLRLAAQVSESRLFYDEHFFNLSRANIFISLQAEKSKEKINRLLAESFEVLWEKQEKNKADKKIANENELIEEMKRKEMPLKVIDYYLVHFQGKGSVLSKLLDDYLMCYEYENMDLRPLYSTSWLMNEDNVSQKVRKTIFSAFLAHPALHDDEVFLNLLKVDAKETVKHYGQRKQYECLIQKCTYALKEALPFETGRIINKAKQEAEFEWKLSKMKGYFKGLRCWFKRCHFYGWHGFFTPKRPQYVIPFDEEGKQAIHKFPPAHRNPLFSAEEKLKAALASEFYLNIHEALMHYNMSVIDRTNEMDLRKQVDQCFESLLRQRINDRKLGQWLDENQLVFLDNRKRLLEQLLETNDIEEIVQYLRRFAEGPGQFANLLSEFEVKELPELALELKGSVKKTDDFVTTAKNVLSTVAGNAVRLFSRVTESKTNDTSLSNTSVPRWD</sequence>
<dbReference type="PATRIC" id="fig|454.4.peg.2576"/>
<gene>
    <name evidence="1" type="ORF">Lisr_2358</name>
</gene>
<accession>A0A0W0V4J6</accession>
<reference evidence="1 2" key="1">
    <citation type="submission" date="2015-11" db="EMBL/GenBank/DDBJ databases">
        <title>Genomic analysis of 38 Legionella species identifies large and diverse effector repertoires.</title>
        <authorList>
            <person name="Burstein D."/>
            <person name="Amaro F."/>
            <person name="Zusman T."/>
            <person name="Lifshitz Z."/>
            <person name="Cohen O."/>
            <person name="Gilbert J.A."/>
            <person name="Pupko T."/>
            <person name="Shuman H.A."/>
            <person name="Segal G."/>
        </authorList>
    </citation>
    <scope>NUCLEOTIDE SEQUENCE [LARGE SCALE GENOMIC DNA]</scope>
    <source>
        <strain evidence="1 2">Bercovier 4</strain>
    </source>
</reference>
<dbReference type="RefSeq" id="WP_058502648.1">
    <property type="nucleotide sequence ID" value="NZ_CAAAJA010000002.1"/>
</dbReference>
<name>A0A0W0V4J6_9GAMM</name>
<evidence type="ECO:0000313" key="2">
    <source>
        <dbReference type="Proteomes" id="UP000054761"/>
    </source>
</evidence>
<proteinExistence type="predicted"/>
<comment type="caution">
    <text evidence="1">The sequence shown here is derived from an EMBL/GenBank/DDBJ whole genome shotgun (WGS) entry which is preliminary data.</text>
</comment>
<keyword evidence="2" id="KW-1185">Reference proteome</keyword>
<dbReference type="OrthoDB" id="5648933at2"/>
<organism evidence="1 2">
    <name type="scientific">Legionella israelensis</name>
    <dbReference type="NCBI Taxonomy" id="454"/>
    <lineage>
        <taxon>Bacteria</taxon>
        <taxon>Pseudomonadati</taxon>
        <taxon>Pseudomonadota</taxon>
        <taxon>Gammaproteobacteria</taxon>
        <taxon>Legionellales</taxon>
        <taxon>Legionellaceae</taxon>
        <taxon>Legionella</taxon>
    </lineage>
</organism>
<protein>
    <submittedName>
        <fullName evidence="1">Dot/Icm T4SS effector</fullName>
    </submittedName>
</protein>